<dbReference type="EMBL" id="JADEXQ010000068">
    <property type="protein sequence ID" value="MBE9031559.1"/>
    <property type="molecule type" value="Genomic_DNA"/>
</dbReference>
<feature type="compositionally biased region" description="Low complexity" evidence="1">
    <location>
        <begin position="48"/>
        <end position="57"/>
    </location>
</feature>
<accession>A0A928VSS5</accession>
<evidence type="ECO:0000313" key="3">
    <source>
        <dbReference type="Proteomes" id="UP000625316"/>
    </source>
</evidence>
<dbReference type="Proteomes" id="UP000625316">
    <property type="component" value="Unassembled WGS sequence"/>
</dbReference>
<feature type="compositionally biased region" description="Pro residues" evidence="1">
    <location>
        <begin position="58"/>
        <end position="73"/>
    </location>
</feature>
<proteinExistence type="predicted"/>
<reference evidence="2" key="1">
    <citation type="submission" date="2020-10" db="EMBL/GenBank/DDBJ databases">
        <authorList>
            <person name="Castelo-Branco R."/>
            <person name="Eusebio N."/>
            <person name="Adriana R."/>
            <person name="Vieira A."/>
            <person name="Brugerolle De Fraissinette N."/>
            <person name="Rezende De Castro R."/>
            <person name="Schneider M.P."/>
            <person name="Vasconcelos V."/>
            <person name="Leao P.N."/>
        </authorList>
    </citation>
    <scope>NUCLEOTIDE SEQUENCE</scope>
    <source>
        <strain evidence="2">LEGE 11480</strain>
    </source>
</reference>
<feature type="region of interest" description="Disordered" evidence="1">
    <location>
        <begin position="48"/>
        <end position="73"/>
    </location>
</feature>
<comment type="caution">
    <text evidence="2">The sequence shown here is derived from an EMBL/GenBank/DDBJ whole genome shotgun (WGS) entry which is preliminary data.</text>
</comment>
<evidence type="ECO:0000256" key="1">
    <source>
        <dbReference type="SAM" id="MobiDB-lite"/>
    </source>
</evidence>
<protein>
    <submittedName>
        <fullName evidence="2">DUF1176 domain-containing protein</fullName>
    </submittedName>
</protein>
<organism evidence="2 3">
    <name type="scientific">Romeriopsis navalis LEGE 11480</name>
    <dbReference type="NCBI Taxonomy" id="2777977"/>
    <lineage>
        <taxon>Bacteria</taxon>
        <taxon>Bacillati</taxon>
        <taxon>Cyanobacteriota</taxon>
        <taxon>Cyanophyceae</taxon>
        <taxon>Leptolyngbyales</taxon>
        <taxon>Leptolyngbyaceae</taxon>
        <taxon>Romeriopsis</taxon>
        <taxon>Romeriopsis navalis</taxon>
    </lineage>
</organism>
<dbReference type="AlphaFoldDB" id="A0A928VSS5"/>
<sequence>MNQLQIISLGILSALGVGSSVGFVVAKMSGSENVAMTVEPNPVVAVTEPAASSSPTPVVTPSPKPVIKPSPVPPSQEMSDAALIQAVVDQQKKLKVCNFDFDREAAMRGSEVFAKNDNVYLVKLLCRMAAYQGVSTMVRVDASQADLKITSLNREFAGFPSFDPSTKIVSNSYKFNGPGVCRQNTQYHWNGYSLRLVNSTLEDGIANGCEKFGVKIPLPSFLITKNSVGKAKIGMTFGALKQALGKEASFEPTALGVDLGRGLTVKQYGEVQFDVRFADDRPIAQQNPDTVKITDQSIIDLIFVRNPNYRTQAGVGPGTLIKDAIAQYGTASFAYNYENEGREYVQFERGQDLVMRTNQGTLTTFAGIYPESTRKRSYQKTNRYHDHAAIGMISIMKR</sequence>
<evidence type="ECO:0000313" key="2">
    <source>
        <dbReference type="EMBL" id="MBE9031559.1"/>
    </source>
</evidence>
<name>A0A928VSS5_9CYAN</name>
<dbReference type="RefSeq" id="WP_264326387.1">
    <property type="nucleotide sequence ID" value="NZ_JADEXQ010000068.1"/>
</dbReference>
<gene>
    <name evidence="2" type="ORF">IQ266_17640</name>
</gene>
<keyword evidence="3" id="KW-1185">Reference proteome</keyword>